<keyword evidence="4" id="KW-1185">Reference proteome</keyword>
<dbReference type="GeneID" id="18909126"/>
<proteinExistence type="predicted"/>
<dbReference type="Proteomes" id="UP000008370">
    <property type="component" value="Unassembled WGS sequence"/>
</dbReference>
<keyword evidence="2" id="KW-0812">Transmembrane</keyword>
<evidence type="ECO:0000313" key="3">
    <source>
        <dbReference type="EMBL" id="EKM57987.1"/>
    </source>
</evidence>
<feature type="transmembrane region" description="Helical" evidence="2">
    <location>
        <begin position="117"/>
        <end position="140"/>
    </location>
</feature>
<name>K5X561_PHACS</name>
<keyword evidence="2" id="KW-1133">Transmembrane helix</keyword>
<keyword evidence="2" id="KW-0472">Membrane</keyword>
<feature type="region of interest" description="Disordered" evidence="1">
    <location>
        <begin position="51"/>
        <end position="88"/>
    </location>
</feature>
<evidence type="ECO:0000256" key="2">
    <source>
        <dbReference type="SAM" id="Phobius"/>
    </source>
</evidence>
<organism evidence="3 4">
    <name type="scientific">Phanerochaete carnosa (strain HHB-10118-sp)</name>
    <name type="common">White-rot fungus</name>
    <name type="synonym">Peniophora carnosa</name>
    <dbReference type="NCBI Taxonomy" id="650164"/>
    <lineage>
        <taxon>Eukaryota</taxon>
        <taxon>Fungi</taxon>
        <taxon>Dikarya</taxon>
        <taxon>Basidiomycota</taxon>
        <taxon>Agaricomycotina</taxon>
        <taxon>Agaricomycetes</taxon>
        <taxon>Polyporales</taxon>
        <taxon>Phanerochaetaceae</taxon>
        <taxon>Phanerochaete</taxon>
    </lineage>
</organism>
<dbReference type="KEGG" id="pco:PHACADRAFT_159035"/>
<dbReference type="HOGENOM" id="CLU_1723015_0_0_1"/>
<gene>
    <name evidence="3" type="ORF">PHACADRAFT_159035</name>
</gene>
<protein>
    <submittedName>
        <fullName evidence="3">Uncharacterized protein</fullName>
    </submittedName>
</protein>
<reference evidence="3 4" key="1">
    <citation type="journal article" date="2012" name="BMC Genomics">
        <title>Comparative genomics of the white-rot fungi, Phanerochaete carnosa and P. chrysosporium, to elucidate the genetic basis of the distinct wood types they colonize.</title>
        <authorList>
            <person name="Suzuki H."/>
            <person name="MacDonald J."/>
            <person name="Syed K."/>
            <person name="Salamov A."/>
            <person name="Hori C."/>
            <person name="Aerts A."/>
            <person name="Henrissat B."/>
            <person name="Wiebenga A."/>
            <person name="vanKuyk P.A."/>
            <person name="Barry K."/>
            <person name="Lindquist E."/>
            <person name="LaButti K."/>
            <person name="Lapidus A."/>
            <person name="Lucas S."/>
            <person name="Coutinho P."/>
            <person name="Gong Y."/>
            <person name="Samejima M."/>
            <person name="Mahadevan R."/>
            <person name="Abou-Zaid M."/>
            <person name="de Vries R.P."/>
            <person name="Igarashi K."/>
            <person name="Yadav J.S."/>
            <person name="Grigoriev I.V."/>
            <person name="Master E.R."/>
        </authorList>
    </citation>
    <scope>NUCLEOTIDE SEQUENCE [LARGE SCALE GENOMIC DNA]</scope>
    <source>
        <strain evidence="3 4">HHB-10118-sp</strain>
    </source>
</reference>
<dbReference type="InParanoid" id="K5X561"/>
<feature type="compositionally biased region" description="Polar residues" evidence="1">
    <location>
        <begin position="51"/>
        <end position="74"/>
    </location>
</feature>
<accession>K5X561</accession>
<sequence length="152" mass="16741">MVDCCALVPIIHADSFSKPRIRIQISSSHSCIDYRLFGRYEDIFTPSRVPNTASSPVQITNITNPQHGSLQPMQAESDGRSGRAHKPVSAGRRGVECRVRGGAASGWFIWRVSVQQVAWLAIFSLIFLTALLIYSILCLLSSHLVSRSLSLS</sequence>
<evidence type="ECO:0000313" key="4">
    <source>
        <dbReference type="Proteomes" id="UP000008370"/>
    </source>
</evidence>
<dbReference type="AlphaFoldDB" id="K5X561"/>
<dbReference type="RefSeq" id="XP_007393319.1">
    <property type="nucleotide sequence ID" value="XM_007393257.1"/>
</dbReference>
<dbReference type="EMBL" id="JH930470">
    <property type="protein sequence ID" value="EKM57987.1"/>
    <property type="molecule type" value="Genomic_DNA"/>
</dbReference>
<evidence type="ECO:0000256" key="1">
    <source>
        <dbReference type="SAM" id="MobiDB-lite"/>
    </source>
</evidence>